<dbReference type="EMBL" id="JAWXYG010000008">
    <property type="protein sequence ID" value="KAK4265170.1"/>
    <property type="molecule type" value="Genomic_DNA"/>
</dbReference>
<evidence type="ECO:0000313" key="2">
    <source>
        <dbReference type="EMBL" id="KAK4265170.1"/>
    </source>
</evidence>
<sequence length="139" mass="15553">MSSQVVVLAAAAAAVTSTVFLLALRLQKSLQFPVHHDSSPPTLRSCISSSTSADEKKKNKKKKKRVHFAEDVVVSSRTGTEEKKGEVRRNYRESKSETKVRRSFSHGGIEENRGMPANRVALYNGILRDRMAQRLAYSY</sequence>
<evidence type="ECO:0000313" key="3">
    <source>
        <dbReference type="Proteomes" id="UP001293593"/>
    </source>
</evidence>
<feature type="region of interest" description="Disordered" evidence="1">
    <location>
        <begin position="33"/>
        <end position="111"/>
    </location>
</feature>
<dbReference type="PANTHER" id="PTHR33564:SF11">
    <property type="entry name" value="OS06G0604600 PROTEIN"/>
    <property type="match status" value="1"/>
</dbReference>
<gene>
    <name evidence="2" type="ORF">QN277_026256</name>
</gene>
<keyword evidence="3" id="KW-1185">Reference proteome</keyword>
<feature type="compositionally biased region" description="Basic and acidic residues" evidence="1">
    <location>
        <begin position="79"/>
        <end position="100"/>
    </location>
</feature>
<comment type="caution">
    <text evidence="2">The sequence shown here is derived from an EMBL/GenBank/DDBJ whole genome shotgun (WGS) entry which is preliminary data.</text>
</comment>
<evidence type="ECO:0000256" key="1">
    <source>
        <dbReference type="SAM" id="MobiDB-lite"/>
    </source>
</evidence>
<name>A0AAE1J7K4_9FABA</name>
<reference evidence="2" key="1">
    <citation type="submission" date="2023-10" db="EMBL/GenBank/DDBJ databases">
        <title>Chromosome-level genome of the transformable northern wattle, Acacia crassicarpa.</title>
        <authorList>
            <person name="Massaro I."/>
            <person name="Sinha N.R."/>
            <person name="Poethig S."/>
            <person name="Leichty A.R."/>
        </authorList>
    </citation>
    <scope>NUCLEOTIDE SEQUENCE</scope>
    <source>
        <strain evidence="2">Acra3RX</strain>
        <tissue evidence="2">Leaf</tissue>
    </source>
</reference>
<proteinExistence type="predicted"/>
<organism evidence="2 3">
    <name type="scientific">Acacia crassicarpa</name>
    <name type="common">northern wattle</name>
    <dbReference type="NCBI Taxonomy" id="499986"/>
    <lineage>
        <taxon>Eukaryota</taxon>
        <taxon>Viridiplantae</taxon>
        <taxon>Streptophyta</taxon>
        <taxon>Embryophyta</taxon>
        <taxon>Tracheophyta</taxon>
        <taxon>Spermatophyta</taxon>
        <taxon>Magnoliopsida</taxon>
        <taxon>eudicotyledons</taxon>
        <taxon>Gunneridae</taxon>
        <taxon>Pentapetalae</taxon>
        <taxon>rosids</taxon>
        <taxon>fabids</taxon>
        <taxon>Fabales</taxon>
        <taxon>Fabaceae</taxon>
        <taxon>Caesalpinioideae</taxon>
        <taxon>mimosoid clade</taxon>
        <taxon>Acacieae</taxon>
        <taxon>Acacia</taxon>
    </lineage>
</organism>
<dbReference type="Proteomes" id="UP001293593">
    <property type="component" value="Unassembled WGS sequence"/>
</dbReference>
<feature type="compositionally biased region" description="Polar residues" evidence="1">
    <location>
        <begin position="39"/>
        <end position="52"/>
    </location>
</feature>
<dbReference type="AlphaFoldDB" id="A0AAE1J7K4"/>
<accession>A0AAE1J7K4</accession>
<dbReference type="PANTHER" id="PTHR33564">
    <property type="entry name" value="TRANSMEMBRANE PROTEIN"/>
    <property type="match status" value="1"/>
</dbReference>
<protein>
    <submittedName>
        <fullName evidence="2">Uncharacterized protein</fullName>
    </submittedName>
</protein>